<protein>
    <submittedName>
        <fullName evidence="3">Uncharacterized protein</fullName>
    </submittedName>
</protein>
<evidence type="ECO:0000313" key="3">
    <source>
        <dbReference type="EMBL" id="MBD9724528.1"/>
    </source>
</evidence>
<comment type="caution">
    <text evidence="3">The sequence shown here is derived from an EMBL/GenBank/DDBJ whole genome shotgun (WGS) entry which is preliminary data.</text>
</comment>
<feature type="compositionally biased region" description="Low complexity" evidence="1">
    <location>
        <begin position="124"/>
        <end position="140"/>
    </location>
</feature>
<keyword evidence="2" id="KW-0812">Transmembrane</keyword>
<accession>A0A927QF09</accession>
<evidence type="ECO:0000256" key="1">
    <source>
        <dbReference type="SAM" id="MobiDB-lite"/>
    </source>
</evidence>
<sequence length="288" mass="29993">MNHPTSGTGPDTTATATAGTEAEVAVVDTGDTDDTSNTADTTDTGDTGRRLRAAFAEAAYSLTPPPVPLEAIEREGRSRRRRRRAAALSTGCGLLLLPLVVVLALRPDGSSATVRPMAPPGPKPSASASPPASRPSTPLAGQVRVVEPGEKVRIGDGTRLWLTAEGKYGDTPGVSEVPEFSSVVDGNIDRSRPGVSVQETPRGPEKVFLTGVYYGGSTEAAGVRIELYDGRAFDGTVVRLAGTKEWGGWYLLATVGEGVSNPGHLRGITRKVTVYDRDGGVVATQDLG</sequence>
<dbReference type="AlphaFoldDB" id="A0A927QF09"/>
<feature type="region of interest" description="Disordered" evidence="1">
    <location>
        <begin position="110"/>
        <end position="141"/>
    </location>
</feature>
<proteinExistence type="predicted"/>
<keyword evidence="2" id="KW-1133">Transmembrane helix</keyword>
<feature type="transmembrane region" description="Helical" evidence="2">
    <location>
        <begin position="85"/>
        <end position="105"/>
    </location>
</feature>
<reference evidence="3" key="1">
    <citation type="submission" date="2020-09" db="EMBL/GenBank/DDBJ databases">
        <title>Streptomyces canutascabiei sp. nov., which causes potato common scab and is distributed across the world.</title>
        <authorList>
            <person name="Nguyen H.P."/>
            <person name="Weisberg A.J."/>
            <person name="Chang J.H."/>
            <person name="Clarke C.R."/>
        </authorList>
    </citation>
    <scope>NUCLEOTIDE SEQUENCE</scope>
    <source>
        <strain evidence="3">ID-01-6.2a</strain>
    </source>
</reference>
<dbReference type="Proteomes" id="UP000661025">
    <property type="component" value="Unassembled WGS sequence"/>
</dbReference>
<feature type="region of interest" description="Disordered" evidence="1">
    <location>
        <begin position="1"/>
        <end position="48"/>
    </location>
</feature>
<gene>
    <name evidence="3" type="ORF">IHE70_15150</name>
</gene>
<evidence type="ECO:0000256" key="2">
    <source>
        <dbReference type="SAM" id="Phobius"/>
    </source>
</evidence>
<dbReference type="EMBL" id="JACYXT010000005">
    <property type="protein sequence ID" value="MBD9724528.1"/>
    <property type="molecule type" value="Genomic_DNA"/>
</dbReference>
<keyword evidence="2" id="KW-0472">Membrane</keyword>
<feature type="compositionally biased region" description="Low complexity" evidence="1">
    <location>
        <begin position="1"/>
        <end position="45"/>
    </location>
</feature>
<name>A0A927QF09_9ACTN</name>
<organism evidence="3 4">
    <name type="scientific">Streptomyces caniscabiei</name>
    <dbReference type="NCBI Taxonomy" id="2746961"/>
    <lineage>
        <taxon>Bacteria</taxon>
        <taxon>Bacillati</taxon>
        <taxon>Actinomycetota</taxon>
        <taxon>Actinomycetes</taxon>
        <taxon>Kitasatosporales</taxon>
        <taxon>Streptomycetaceae</taxon>
        <taxon>Streptomyces</taxon>
    </lineage>
</organism>
<evidence type="ECO:0000313" key="4">
    <source>
        <dbReference type="Proteomes" id="UP000661025"/>
    </source>
</evidence>